<comment type="caution">
    <text evidence="10">The sequence shown here is derived from an EMBL/GenBank/DDBJ whole genome shotgun (WGS) entry which is preliminary data.</text>
</comment>
<evidence type="ECO:0000256" key="6">
    <source>
        <dbReference type="SAM" id="Coils"/>
    </source>
</evidence>
<sequence length="780" mass="87027">MSTPAAPLSPDLAQTLLSISLTGVILFRPVYEGTEITDLAYEQLNPAAQRMLQLPEQPAATFLTLYPHAREAGIFAFYRDAFRSGEPGRFDVNYQHDGLDNFFHLAAQRSGALLVVSFTDTADHDRPAVELALRESQTRQRDACYQIFEHTPAAMCIQRGPEHRYEYCNATYQALFPGRPLLGLTAAEALPETVDAGFVALLDEVYRTGTTYFGHEQPLLLAQPAGRPPQEQFFTFTYQAYRENGGIVGISTFAFDVTEQVEARQEADRQRQLLHTLFMQAPVPIVILDGPELVYQLVNPAYQQIFPGRKLLGRPLLQALPELAGTLVPALLREVYLTGATRVVQELPLLLARYEGAPPEEIYWNFTVQARYDTRGLIDGILGFAQDVTEQVRARQLVELSEQNFRQMADSVPAMIWVTDPDGYCTYLNEQWYAFTGQSEQEALGLGWVNALHPDDAASASQSFLDANARQLPFHCLYRLRRRDGVYRWATDSGLPRFAPDGSFAGIVGTVIDIHEQKLAEQALQRLTRKLRNARDDAQGLNAELQTTNQQLTRSNVDLDNFIYTASHDLKAPITNIEGLLHVLQHELAAAGPEPAAVSPVLGMMHESVARFQRTINQLSDVTKLQKEHGQPTTDVALQPVLDDVQQDLLPLLRETGAQLDLDVADCPNVLFSAKNLRSVLFNLLSNALKYRHPDRTPHVRIRCRQEPGRAVLSVEDNGLGLEPDQLPQLFAMFRRLHSHVEGSGLGLYMVQRSVENAGGKVLVTSQPGVGSTFTVYFPR</sequence>
<reference evidence="11" key="1">
    <citation type="journal article" date="2019" name="Int. J. Syst. Evol. Microbiol.">
        <title>The Global Catalogue of Microorganisms (GCM) 10K type strain sequencing project: providing services to taxonomists for standard genome sequencing and annotation.</title>
        <authorList>
            <consortium name="The Broad Institute Genomics Platform"/>
            <consortium name="The Broad Institute Genome Sequencing Center for Infectious Disease"/>
            <person name="Wu L."/>
            <person name="Ma J."/>
        </authorList>
    </citation>
    <scope>NUCLEOTIDE SEQUENCE [LARGE SCALE GENOMIC DNA]</scope>
    <source>
        <strain evidence="11">JCM 17214</strain>
    </source>
</reference>
<dbReference type="SUPFAM" id="SSF55874">
    <property type="entry name" value="ATPase domain of HSP90 chaperone/DNA topoisomerase II/histidine kinase"/>
    <property type="match status" value="1"/>
</dbReference>
<name>A0ABP7NAN7_9BACT</name>
<dbReference type="InterPro" id="IPR000014">
    <property type="entry name" value="PAS"/>
</dbReference>
<dbReference type="SMART" id="SM00086">
    <property type="entry name" value="PAC"/>
    <property type="match status" value="2"/>
</dbReference>
<keyword evidence="4" id="KW-0808">Transferase</keyword>
<dbReference type="InterPro" id="IPR052162">
    <property type="entry name" value="Sensor_kinase/Photoreceptor"/>
</dbReference>
<dbReference type="InterPro" id="IPR005467">
    <property type="entry name" value="His_kinase_dom"/>
</dbReference>
<dbReference type="SMART" id="SM00387">
    <property type="entry name" value="HATPase_c"/>
    <property type="match status" value="1"/>
</dbReference>
<feature type="domain" description="PAC" evidence="9">
    <location>
        <begin position="474"/>
        <end position="526"/>
    </location>
</feature>
<dbReference type="PRINTS" id="PR00344">
    <property type="entry name" value="BCTRLSENSOR"/>
</dbReference>
<dbReference type="Gene3D" id="1.10.287.130">
    <property type="match status" value="1"/>
</dbReference>
<dbReference type="Pfam" id="PF00512">
    <property type="entry name" value="HisKA"/>
    <property type="match status" value="1"/>
</dbReference>
<accession>A0ABP7NAN7</accession>
<dbReference type="InterPro" id="IPR001610">
    <property type="entry name" value="PAC"/>
</dbReference>
<dbReference type="InterPro" id="IPR035965">
    <property type="entry name" value="PAS-like_dom_sf"/>
</dbReference>
<keyword evidence="5" id="KW-0418">Kinase</keyword>
<dbReference type="PROSITE" id="PS50112">
    <property type="entry name" value="PAS"/>
    <property type="match status" value="1"/>
</dbReference>
<feature type="domain" description="PAS" evidence="8">
    <location>
        <begin position="401"/>
        <end position="471"/>
    </location>
</feature>
<evidence type="ECO:0000256" key="4">
    <source>
        <dbReference type="ARBA" id="ARBA00022679"/>
    </source>
</evidence>
<dbReference type="CDD" id="cd00130">
    <property type="entry name" value="PAS"/>
    <property type="match status" value="1"/>
</dbReference>
<dbReference type="Pfam" id="PF02518">
    <property type="entry name" value="HATPase_c"/>
    <property type="match status" value="1"/>
</dbReference>
<evidence type="ECO:0000256" key="5">
    <source>
        <dbReference type="ARBA" id="ARBA00022777"/>
    </source>
</evidence>
<dbReference type="InterPro" id="IPR003594">
    <property type="entry name" value="HATPase_dom"/>
</dbReference>
<feature type="coiled-coil region" evidence="6">
    <location>
        <begin position="517"/>
        <end position="551"/>
    </location>
</feature>
<dbReference type="Gene3D" id="3.30.450.20">
    <property type="entry name" value="PAS domain"/>
    <property type="match status" value="3"/>
</dbReference>
<dbReference type="InterPro" id="IPR003661">
    <property type="entry name" value="HisK_dim/P_dom"/>
</dbReference>
<protein>
    <recommendedName>
        <fullName evidence="2">histidine kinase</fullName>
        <ecNumber evidence="2">2.7.13.3</ecNumber>
    </recommendedName>
</protein>
<keyword evidence="6" id="KW-0175">Coiled coil</keyword>
<organism evidence="10 11">
    <name type="scientific">Hymenobacter algoricola</name>
    <dbReference type="NCBI Taxonomy" id="486267"/>
    <lineage>
        <taxon>Bacteria</taxon>
        <taxon>Pseudomonadati</taxon>
        <taxon>Bacteroidota</taxon>
        <taxon>Cytophagia</taxon>
        <taxon>Cytophagales</taxon>
        <taxon>Hymenobacteraceae</taxon>
        <taxon>Hymenobacter</taxon>
    </lineage>
</organism>
<dbReference type="NCBIfam" id="TIGR00229">
    <property type="entry name" value="sensory_box"/>
    <property type="match status" value="1"/>
</dbReference>
<gene>
    <name evidence="10" type="ORF">GCM10022406_26740</name>
</gene>
<dbReference type="RefSeq" id="WP_345114733.1">
    <property type="nucleotide sequence ID" value="NZ_BAABDH010000041.1"/>
</dbReference>
<dbReference type="InterPro" id="IPR036097">
    <property type="entry name" value="HisK_dim/P_sf"/>
</dbReference>
<dbReference type="EMBL" id="BAABDH010000041">
    <property type="protein sequence ID" value="GAA3941492.1"/>
    <property type="molecule type" value="Genomic_DNA"/>
</dbReference>
<dbReference type="SUPFAM" id="SSF55785">
    <property type="entry name" value="PYP-like sensor domain (PAS domain)"/>
    <property type="match status" value="3"/>
</dbReference>
<dbReference type="Gene3D" id="3.30.565.10">
    <property type="entry name" value="Histidine kinase-like ATPase, C-terminal domain"/>
    <property type="match status" value="1"/>
</dbReference>
<dbReference type="Proteomes" id="UP001499909">
    <property type="component" value="Unassembled WGS sequence"/>
</dbReference>
<dbReference type="InterPro" id="IPR004358">
    <property type="entry name" value="Sig_transdc_His_kin-like_C"/>
</dbReference>
<dbReference type="EC" id="2.7.13.3" evidence="2"/>
<evidence type="ECO:0000256" key="3">
    <source>
        <dbReference type="ARBA" id="ARBA00022553"/>
    </source>
</evidence>
<dbReference type="PANTHER" id="PTHR43304">
    <property type="entry name" value="PHYTOCHROME-LIKE PROTEIN CPH1"/>
    <property type="match status" value="1"/>
</dbReference>
<evidence type="ECO:0000313" key="10">
    <source>
        <dbReference type="EMBL" id="GAA3941492.1"/>
    </source>
</evidence>
<evidence type="ECO:0000259" key="9">
    <source>
        <dbReference type="PROSITE" id="PS50113"/>
    </source>
</evidence>
<dbReference type="SUPFAM" id="SSF47384">
    <property type="entry name" value="Homodimeric domain of signal transducing histidine kinase"/>
    <property type="match status" value="1"/>
</dbReference>
<dbReference type="PANTHER" id="PTHR43304:SF1">
    <property type="entry name" value="PAC DOMAIN-CONTAINING PROTEIN"/>
    <property type="match status" value="1"/>
</dbReference>
<proteinExistence type="predicted"/>
<dbReference type="InterPro" id="IPR013656">
    <property type="entry name" value="PAS_4"/>
</dbReference>
<dbReference type="InterPro" id="IPR013655">
    <property type="entry name" value="PAS_fold_3"/>
</dbReference>
<dbReference type="SMART" id="SM00388">
    <property type="entry name" value="HisKA"/>
    <property type="match status" value="1"/>
</dbReference>
<dbReference type="Pfam" id="PF08448">
    <property type="entry name" value="PAS_4"/>
    <property type="match status" value="2"/>
</dbReference>
<dbReference type="SMART" id="SM00091">
    <property type="entry name" value="PAS"/>
    <property type="match status" value="3"/>
</dbReference>
<dbReference type="PROSITE" id="PS50109">
    <property type="entry name" value="HIS_KIN"/>
    <property type="match status" value="1"/>
</dbReference>
<evidence type="ECO:0000313" key="11">
    <source>
        <dbReference type="Proteomes" id="UP001499909"/>
    </source>
</evidence>
<evidence type="ECO:0000259" key="8">
    <source>
        <dbReference type="PROSITE" id="PS50112"/>
    </source>
</evidence>
<dbReference type="CDD" id="cd00082">
    <property type="entry name" value="HisKA"/>
    <property type="match status" value="1"/>
</dbReference>
<keyword evidence="11" id="KW-1185">Reference proteome</keyword>
<evidence type="ECO:0000256" key="2">
    <source>
        <dbReference type="ARBA" id="ARBA00012438"/>
    </source>
</evidence>
<dbReference type="PROSITE" id="PS50113">
    <property type="entry name" value="PAC"/>
    <property type="match status" value="1"/>
</dbReference>
<dbReference type="InterPro" id="IPR000700">
    <property type="entry name" value="PAS-assoc_C"/>
</dbReference>
<dbReference type="InterPro" id="IPR036890">
    <property type="entry name" value="HATPase_C_sf"/>
</dbReference>
<feature type="domain" description="Histidine kinase" evidence="7">
    <location>
        <begin position="565"/>
        <end position="780"/>
    </location>
</feature>
<comment type="catalytic activity">
    <reaction evidence="1">
        <text>ATP + protein L-histidine = ADP + protein N-phospho-L-histidine.</text>
        <dbReference type="EC" id="2.7.13.3"/>
    </reaction>
</comment>
<keyword evidence="3" id="KW-0597">Phosphoprotein</keyword>
<evidence type="ECO:0000256" key="1">
    <source>
        <dbReference type="ARBA" id="ARBA00000085"/>
    </source>
</evidence>
<evidence type="ECO:0000259" key="7">
    <source>
        <dbReference type="PROSITE" id="PS50109"/>
    </source>
</evidence>
<dbReference type="Pfam" id="PF08447">
    <property type="entry name" value="PAS_3"/>
    <property type="match status" value="1"/>
</dbReference>